<dbReference type="InterPro" id="IPR005312">
    <property type="entry name" value="DUF1759"/>
</dbReference>
<dbReference type="Pfam" id="PF05585">
    <property type="entry name" value="DUF1758"/>
    <property type="match status" value="1"/>
</dbReference>
<dbReference type="Proteomes" id="UP000030665">
    <property type="component" value="Unassembled WGS sequence"/>
</dbReference>
<dbReference type="InterPro" id="IPR043502">
    <property type="entry name" value="DNA/RNA_pol_sf"/>
</dbReference>
<evidence type="ECO:0000313" key="3">
    <source>
        <dbReference type="Proteomes" id="UP000030665"/>
    </source>
</evidence>
<dbReference type="Pfam" id="PF03564">
    <property type="entry name" value="DUF1759"/>
    <property type="match status" value="1"/>
</dbReference>
<dbReference type="EMBL" id="HG806271">
    <property type="protein sequence ID" value="CDW58139.1"/>
    <property type="molecule type" value="Genomic_DNA"/>
</dbReference>
<sequence length="925" mass="105545">MDQLNRQKRSRAGLKARLTVLTKELKTACSTMQDTLAVEQLVTCVDAVAVKARSVQEELESLLSEEQVEQEVNVYMILERDIRALHVEARQYIEKSKEQTLSTKEVHNGRACAPVLPKWDLPKFNGDVLLFTAFWDNWCSRLDLSGVTKFVHLRTCLEGVAFDAIAGYSVTAANYAAAVATLKSRFGRPILIAEKHILELMQTEKCNRPRARELWQLHDTVTRNVRALVALNKDPSNETLSAAEVLLAVLKQKLPSIVRKRWESKVLAESQEEMTLDAFLEFLQSQVEIEDAAVNSEKEGCKNKRRTEPSELEQRRRKDWFPSAAALQATVHRRNMCSFCSGEHENATCQCFRNVDAKGRWKMVREKRACFLCLGSGYQMHECSKKEEGVQYHPMLMEKRRREKGQASENRKVQVGLAGMPTKGRVLLQTARAVMRTMNGDRTVVMCLLDAGSQRSFITEELANRMRINGPLEYVEISTLGGQSKYCKRIRRVQFALSALDSRERRGAKQWRTVKALCLSKICSPIQANPLLQRRWKHLHGLKLADQFPRECSKIDVLIGLDYYYDFVSQEVRHGHAGELVALRILFGWIVCGSIDEGNKVRNVRSLHAQVMEDPNEILTKLWDLEALGIRNAEEARRGQSTEAITHYIESITFEGERCVVRLPWKTDAVNLPNNYKQAKGRLFQIERKLNDRDVTRYLWRNMNTDIPPGIFRFKRLTFGLRSSPFLAIMVVQHRTRLHIETYKRAAEEVLSNMYVDDFLTSCTDSDEAEPLVDQLRKLMQLGGFNLTKWKCNSSSVAETIGVTDVTANNDRIVSKVLGVPWNLGQDALSFITPHDVISKSRETKRDHWQSGSGWNESIPDVLNAKWNRWKQELHMLPQLLVQRTLIPVDINAVTSIELHAFADASEKAYGAVVYLKVEAAQTTL</sequence>
<dbReference type="AlphaFoldDB" id="A0A077ZEA3"/>
<reference evidence="2" key="2">
    <citation type="submission" date="2014-03" db="EMBL/GenBank/DDBJ databases">
        <title>The whipworm genome and dual-species transcriptomics of an intimate host-pathogen interaction.</title>
        <authorList>
            <person name="Foth B.J."/>
            <person name="Tsai I.J."/>
            <person name="Reid A.J."/>
            <person name="Bancroft A.J."/>
            <person name="Nichol S."/>
            <person name="Tracey A."/>
            <person name="Holroyd N."/>
            <person name="Cotton J.A."/>
            <person name="Stanley E.J."/>
            <person name="Zarowiecki M."/>
            <person name="Liu J.Z."/>
            <person name="Huckvale T."/>
            <person name="Cooper P.J."/>
            <person name="Grencis R.K."/>
            <person name="Berriman M."/>
        </authorList>
    </citation>
    <scope>NUCLEOTIDE SEQUENCE [LARGE SCALE GENOMIC DNA]</scope>
</reference>
<gene>
    <name evidence="2" type="ORF">TTRE_0000644201</name>
</gene>
<evidence type="ECO:0000313" key="2">
    <source>
        <dbReference type="EMBL" id="CDW58139.1"/>
    </source>
</evidence>
<dbReference type="SUPFAM" id="SSF56672">
    <property type="entry name" value="DNA/RNA polymerases"/>
    <property type="match status" value="1"/>
</dbReference>
<name>A0A077ZEA3_TRITR</name>
<dbReference type="Gene3D" id="3.10.10.10">
    <property type="entry name" value="HIV Type 1 Reverse Transcriptase, subunit A, domain 1"/>
    <property type="match status" value="1"/>
</dbReference>
<reference evidence="2" key="1">
    <citation type="submission" date="2014-01" db="EMBL/GenBank/DDBJ databases">
        <authorList>
            <person name="Aslett M."/>
        </authorList>
    </citation>
    <scope>NUCLEOTIDE SEQUENCE</scope>
</reference>
<dbReference type="InterPro" id="IPR008042">
    <property type="entry name" value="Retrotrans_Pao"/>
</dbReference>
<dbReference type="PANTHER" id="PTHR47331">
    <property type="entry name" value="PHD-TYPE DOMAIN-CONTAINING PROTEIN"/>
    <property type="match status" value="1"/>
</dbReference>
<dbReference type="Pfam" id="PF05380">
    <property type="entry name" value="Peptidase_A17"/>
    <property type="match status" value="1"/>
</dbReference>
<evidence type="ECO:0000259" key="1">
    <source>
        <dbReference type="Pfam" id="PF05585"/>
    </source>
</evidence>
<keyword evidence="3" id="KW-1185">Reference proteome</keyword>
<dbReference type="Gene3D" id="3.30.70.270">
    <property type="match status" value="1"/>
</dbReference>
<dbReference type="PANTHER" id="PTHR47331:SF5">
    <property type="entry name" value="RIBONUCLEASE H"/>
    <property type="match status" value="1"/>
</dbReference>
<dbReference type="InterPro" id="IPR043128">
    <property type="entry name" value="Rev_trsase/Diguanyl_cyclase"/>
</dbReference>
<dbReference type="OrthoDB" id="5920525at2759"/>
<protein>
    <submittedName>
        <fullName evidence="2">DUF1758 and DUF1759 and RVT 1 and Peptidase A17 d omain containing protein</fullName>
    </submittedName>
</protein>
<dbReference type="InterPro" id="IPR008737">
    <property type="entry name" value="DUF1758"/>
</dbReference>
<accession>A0A077ZEA3</accession>
<dbReference type="STRING" id="36087.A0A077ZEA3"/>
<proteinExistence type="predicted"/>
<feature type="domain" description="DUF1758" evidence="1">
    <location>
        <begin position="442"/>
        <end position="584"/>
    </location>
</feature>
<organism evidence="2 3">
    <name type="scientific">Trichuris trichiura</name>
    <name type="common">Whipworm</name>
    <name type="synonym">Trichocephalus trichiurus</name>
    <dbReference type="NCBI Taxonomy" id="36087"/>
    <lineage>
        <taxon>Eukaryota</taxon>
        <taxon>Metazoa</taxon>
        <taxon>Ecdysozoa</taxon>
        <taxon>Nematoda</taxon>
        <taxon>Enoplea</taxon>
        <taxon>Dorylaimia</taxon>
        <taxon>Trichinellida</taxon>
        <taxon>Trichuridae</taxon>
        <taxon>Trichuris</taxon>
    </lineage>
</organism>